<proteinExistence type="predicted"/>
<dbReference type="STRING" id="288705.RSal33209_0537"/>
<feature type="region of interest" description="Disordered" evidence="1">
    <location>
        <begin position="1"/>
        <end position="22"/>
    </location>
</feature>
<dbReference type="Proteomes" id="UP000002007">
    <property type="component" value="Chromosome"/>
</dbReference>
<evidence type="ECO:0000256" key="1">
    <source>
        <dbReference type="SAM" id="MobiDB-lite"/>
    </source>
</evidence>
<evidence type="ECO:0000313" key="4">
    <source>
        <dbReference type="Proteomes" id="UP000002007"/>
    </source>
</evidence>
<feature type="transmembrane region" description="Helical" evidence="2">
    <location>
        <begin position="58"/>
        <end position="83"/>
    </location>
</feature>
<dbReference type="RefSeq" id="WP_012243990.1">
    <property type="nucleotide sequence ID" value="NC_010168.1"/>
</dbReference>
<dbReference type="KEGG" id="rsa:RSal33209_0537"/>
<evidence type="ECO:0000256" key="2">
    <source>
        <dbReference type="SAM" id="Phobius"/>
    </source>
</evidence>
<keyword evidence="4" id="KW-1185">Reference proteome</keyword>
<accession>A9WL17</accession>
<keyword evidence="2" id="KW-0812">Transmembrane</keyword>
<keyword evidence="2" id="KW-0472">Membrane</keyword>
<keyword evidence="2" id="KW-1133">Transmembrane helix</keyword>
<protein>
    <submittedName>
        <fullName evidence="3">Uncharacterized protein</fullName>
    </submittedName>
</protein>
<dbReference type="EMBL" id="CP000910">
    <property type="protein sequence ID" value="ABY22286.1"/>
    <property type="molecule type" value="Genomic_DNA"/>
</dbReference>
<reference evidence="4" key="1">
    <citation type="journal article" date="2008" name="J. Bacteriol.">
        <title>Genome sequence of the fish pathogen Renibacterium salmoninarum suggests reductive evolution away from an environmental Arthrobacter ancestor.</title>
        <authorList>
            <person name="Wiens G.D."/>
            <person name="Rockey D.D."/>
            <person name="Wu Z."/>
            <person name="Chang J."/>
            <person name="Levy R."/>
            <person name="Crane S."/>
            <person name="Chen D.S."/>
            <person name="Capri G.R."/>
            <person name="Burnett J.R."/>
            <person name="Sudheesh P.S."/>
            <person name="Schipma M.J."/>
            <person name="Burd H."/>
            <person name="Bhattacharyya A."/>
            <person name="Rhodes L.D."/>
            <person name="Kaul R."/>
            <person name="Strom M.S."/>
        </authorList>
    </citation>
    <scope>NUCLEOTIDE SEQUENCE [LARGE SCALE GENOMIC DNA]</scope>
    <source>
        <strain evidence="4">ATCC 33209 / DSM 20767 / JCM 11484 / NBRC 15589 / NCIMB 2235</strain>
    </source>
</reference>
<dbReference type="eggNOG" id="ENOG5032YM2">
    <property type="taxonomic scope" value="Bacteria"/>
</dbReference>
<sequence length="131" mass="14253">MNPMNSELPPPAAGRTRVTARRSHTTTIGDFPVARELEEQSGVGRALVDSLIRSQLRLAVVVGCGFLLLLCAIPILLASYPALNSITLWGVPLPWIVLGAGIYPVICLSAWLYARSADRNEDSFRDLVSHQ</sequence>
<gene>
    <name evidence="3" type="ordered locus">RSal33209_0537</name>
</gene>
<evidence type="ECO:0000313" key="3">
    <source>
        <dbReference type="EMBL" id="ABY22286.1"/>
    </source>
</evidence>
<dbReference type="HOGENOM" id="CLU_136228_1_0_11"/>
<name>A9WL17_RENSM</name>
<dbReference type="AlphaFoldDB" id="A9WL17"/>
<organism evidence="3 4">
    <name type="scientific">Renibacterium salmoninarum (strain ATCC 33209 / DSM 20767 / JCM 11484 / NBRC 15589 / NCIMB 2235)</name>
    <dbReference type="NCBI Taxonomy" id="288705"/>
    <lineage>
        <taxon>Bacteria</taxon>
        <taxon>Bacillati</taxon>
        <taxon>Actinomycetota</taxon>
        <taxon>Actinomycetes</taxon>
        <taxon>Micrococcales</taxon>
        <taxon>Micrococcaceae</taxon>
        <taxon>Renibacterium</taxon>
    </lineage>
</organism>
<feature type="transmembrane region" description="Helical" evidence="2">
    <location>
        <begin position="95"/>
        <end position="114"/>
    </location>
</feature>